<dbReference type="NCBIfam" id="TIGR00274">
    <property type="entry name" value="N-acetylmuramic acid 6-phosphate etherase"/>
    <property type="match status" value="1"/>
</dbReference>
<evidence type="ECO:0000259" key="13">
    <source>
        <dbReference type="PROSITE" id="PS51464"/>
    </source>
</evidence>
<evidence type="ECO:0000256" key="7">
    <source>
        <dbReference type="ARBA" id="ARBA00061234"/>
    </source>
</evidence>
<dbReference type="InterPro" id="IPR005486">
    <property type="entry name" value="Glucokinase_regulatory_CS"/>
</dbReference>
<evidence type="ECO:0000256" key="5">
    <source>
        <dbReference type="ARBA" id="ARBA00060595"/>
    </source>
</evidence>
<dbReference type="SUPFAM" id="SSF53697">
    <property type="entry name" value="SIS domain"/>
    <property type="match status" value="1"/>
</dbReference>
<dbReference type="Gene3D" id="1.10.8.1080">
    <property type="match status" value="1"/>
</dbReference>
<dbReference type="InterPro" id="IPR046348">
    <property type="entry name" value="SIS_dom_sf"/>
</dbReference>
<dbReference type="GO" id="GO:0016803">
    <property type="term" value="F:ether hydrolase activity"/>
    <property type="evidence" value="ECO:0007669"/>
    <property type="project" value="TreeGrafter"/>
</dbReference>
<dbReference type="GO" id="GO:0097173">
    <property type="term" value="P:N-acetylmuramic acid catabolic process"/>
    <property type="evidence" value="ECO:0007669"/>
    <property type="project" value="UniProtKB-UniPathway"/>
</dbReference>
<evidence type="ECO:0000256" key="9">
    <source>
        <dbReference type="ARBA" id="ARBA00070061"/>
    </source>
</evidence>
<comment type="catalytic activity">
    <reaction evidence="4 12">
        <text>N-acetyl-D-muramate 6-phosphate + H2O = N-acetyl-D-glucosamine 6-phosphate + (R)-lactate</text>
        <dbReference type="Rhea" id="RHEA:26410"/>
        <dbReference type="ChEBI" id="CHEBI:15377"/>
        <dbReference type="ChEBI" id="CHEBI:16004"/>
        <dbReference type="ChEBI" id="CHEBI:57513"/>
        <dbReference type="ChEBI" id="CHEBI:58722"/>
        <dbReference type="EC" id="4.2.1.126"/>
    </reaction>
</comment>
<evidence type="ECO:0000256" key="6">
    <source>
        <dbReference type="ARBA" id="ARBA00060672"/>
    </source>
</evidence>
<evidence type="ECO:0000256" key="8">
    <source>
        <dbReference type="ARBA" id="ARBA00067056"/>
    </source>
</evidence>
<dbReference type="FunFam" id="1.10.8.1080:FF:000001">
    <property type="entry name" value="N-acetylmuramic acid 6-phosphate etherase"/>
    <property type="match status" value="1"/>
</dbReference>
<dbReference type="RefSeq" id="WP_067941368.1">
    <property type="nucleotide sequence ID" value="NZ_CP014228.1"/>
</dbReference>
<comment type="miscellaneous">
    <text evidence="12">A lyase-type mechanism (elimination/hydration) is suggested for the cleavage of the lactyl ether bond of MurNAc 6-phosphate, with the formation of an alpha,beta-unsaturated aldehyde intermediate with (E)-stereochemistry, followed by the syn addition of water to give product.</text>
</comment>
<evidence type="ECO:0000256" key="12">
    <source>
        <dbReference type="HAMAP-Rule" id="MF_00068"/>
    </source>
</evidence>
<dbReference type="CDD" id="cd05007">
    <property type="entry name" value="SIS_Etherase"/>
    <property type="match status" value="1"/>
</dbReference>
<dbReference type="KEGG" id="ard:AXF14_05045"/>
<dbReference type="PANTHER" id="PTHR10088:SF4">
    <property type="entry name" value="GLUCOKINASE REGULATORY PROTEIN"/>
    <property type="match status" value="1"/>
</dbReference>
<comment type="subunit">
    <text evidence="1 12">Homodimer.</text>
</comment>
<dbReference type="FunFam" id="3.40.50.10490:FF:000014">
    <property type="entry name" value="N-acetylmuramic acid 6-phosphate etherase"/>
    <property type="match status" value="1"/>
</dbReference>
<dbReference type="InterPro" id="IPR005488">
    <property type="entry name" value="Etherase_MurQ"/>
</dbReference>
<comment type="pathway">
    <text evidence="5">Amino-sugar metabolism; 1,6-anhydro-N-acetylmuramate degradation.</text>
</comment>
<dbReference type="InterPro" id="IPR040190">
    <property type="entry name" value="MURQ/GCKR"/>
</dbReference>
<dbReference type="PROSITE" id="PS01272">
    <property type="entry name" value="GCKR"/>
    <property type="match status" value="1"/>
</dbReference>
<evidence type="ECO:0000256" key="11">
    <source>
        <dbReference type="ARBA" id="ARBA00084049"/>
    </source>
</evidence>
<gene>
    <name evidence="12 14" type="primary">murQ</name>
    <name evidence="14" type="ORF">AXF14_05045</name>
</gene>
<comment type="pathway">
    <text evidence="6">Cell wall biogenesis.</text>
</comment>
<dbReference type="Gene3D" id="3.40.50.10490">
    <property type="entry name" value="Glucose-6-phosphate isomerase like protein, domain 1"/>
    <property type="match status" value="1"/>
</dbReference>
<dbReference type="GO" id="GO:0097367">
    <property type="term" value="F:carbohydrate derivative binding"/>
    <property type="evidence" value="ECO:0007669"/>
    <property type="project" value="InterPro"/>
</dbReference>
<sequence length="331" mass="33710">MADPTSDPAAAPAGDSDSVARLHLSTTEQRNPASADLDRMSALEIVQVMNAEDHKVADAVERALPQIARAVDAVVAGIRAGGRLIYMGAGTSGRLGVLDAAECPPTFRTDPDLVVGLIAGGEGAMFRAVEGAEDFAELGASDLDELGLTDRDTVVGIAASGRTPYVIGGLDRARELGAATVSVACNTGAAVSQHAQIAIEVDNGPEVVTGSSRLKSGTSQKLILNMISTAAMVRLGKVYGNLMVDVAPTNTKLVDRAERIVVAATGCSREQAREALAAADGHAKTAIVMVVRGLDADAARAALDEAEGFVRTAVEAGGTSDGGPDVPDDAA</sequence>
<protein>
    <recommendedName>
        <fullName evidence="9 12">N-acetylmuramic acid 6-phosphate etherase</fullName>
        <shortName evidence="12">MurNAc-6-P etherase</shortName>
        <ecNumber evidence="8 12">4.2.1.126</ecNumber>
    </recommendedName>
    <alternativeName>
        <fullName evidence="11 12">N-acetylmuramic acid 6-phosphate hydrolase</fullName>
    </alternativeName>
    <alternativeName>
        <fullName evidence="10 12">N-acetylmuramic acid 6-phosphate lyase</fullName>
    </alternativeName>
</protein>
<reference evidence="15" key="1">
    <citation type="submission" date="2016-02" db="EMBL/GenBank/DDBJ databases">
        <authorList>
            <person name="Holder M.E."/>
            <person name="Ajami N.J."/>
            <person name="Petrosino J.F."/>
        </authorList>
    </citation>
    <scope>NUCLEOTIDE SEQUENCE [LARGE SCALE GENOMIC DNA]</scope>
    <source>
        <strain evidence="15">CCUG 36733</strain>
    </source>
</reference>
<dbReference type="GO" id="GO:0009254">
    <property type="term" value="P:peptidoglycan turnover"/>
    <property type="evidence" value="ECO:0007669"/>
    <property type="project" value="TreeGrafter"/>
</dbReference>
<dbReference type="NCBIfam" id="NF009222">
    <property type="entry name" value="PRK12570.1"/>
    <property type="match status" value="1"/>
</dbReference>
<dbReference type="HAMAP" id="MF_00068">
    <property type="entry name" value="MurQ"/>
    <property type="match status" value="1"/>
</dbReference>
<keyword evidence="2 12" id="KW-0456">Lyase</keyword>
<dbReference type="Proteomes" id="UP000065220">
    <property type="component" value="Chromosome"/>
</dbReference>
<name>A0A0X8JEC8_ACTRD</name>
<dbReference type="STRING" id="111015.AXF14_05045"/>
<dbReference type="OrthoDB" id="9813395at2"/>
<evidence type="ECO:0000313" key="15">
    <source>
        <dbReference type="Proteomes" id="UP000065220"/>
    </source>
</evidence>
<dbReference type="InterPro" id="IPR001347">
    <property type="entry name" value="SIS_dom"/>
</dbReference>
<comment type="pathway">
    <text evidence="12">Amino-sugar metabolism; N-acetylmuramate degradation.</text>
</comment>
<dbReference type="GO" id="GO:0016835">
    <property type="term" value="F:carbon-oxygen lyase activity"/>
    <property type="evidence" value="ECO:0007669"/>
    <property type="project" value="UniProtKB-UniRule"/>
</dbReference>
<dbReference type="AlphaFoldDB" id="A0A0X8JEC8"/>
<comment type="similarity">
    <text evidence="7 12">Belongs to the GCKR-like family. MurNAc-6-P etherase subfamily.</text>
</comment>
<proteinExistence type="inferred from homology"/>
<comment type="function">
    <text evidence="12">Specifically catalyzes the cleavage of the D-lactyl ether substituent of MurNAc 6-phosphate, producing GlcNAc 6-phosphate and D-lactate.</text>
</comment>
<evidence type="ECO:0000256" key="1">
    <source>
        <dbReference type="ARBA" id="ARBA00011738"/>
    </source>
</evidence>
<evidence type="ECO:0000313" key="14">
    <source>
        <dbReference type="EMBL" id="AMD87074.1"/>
    </source>
</evidence>
<dbReference type="PROSITE" id="PS51464">
    <property type="entry name" value="SIS"/>
    <property type="match status" value="1"/>
</dbReference>
<dbReference type="EC" id="4.2.1.126" evidence="8 12"/>
<feature type="active site" evidence="12">
    <location>
        <position position="133"/>
    </location>
</feature>
<evidence type="ECO:0000256" key="2">
    <source>
        <dbReference type="ARBA" id="ARBA00023239"/>
    </source>
</evidence>
<dbReference type="EMBL" id="CP014228">
    <property type="protein sequence ID" value="AMD87074.1"/>
    <property type="molecule type" value="Genomic_DNA"/>
</dbReference>
<evidence type="ECO:0000256" key="4">
    <source>
        <dbReference type="ARBA" id="ARBA00051747"/>
    </source>
</evidence>
<feature type="active site" description="Proton donor" evidence="12">
    <location>
        <position position="102"/>
    </location>
</feature>
<evidence type="ECO:0000256" key="10">
    <source>
        <dbReference type="ARBA" id="ARBA00077905"/>
    </source>
</evidence>
<keyword evidence="3 12" id="KW-0119">Carbohydrate metabolism</keyword>
<accession>A0A0X8JEC8</accession>
<evidence type="ECO:0000256" key="3">
    <source>
        <dbReference type="ARBA" id="ARBA00023277"/>
    </source>
</evidence>
<dbReference type="Pfam" id="PF22645">
    <property type="entry name" value="GKRP_SIS_N"/>
    <property type="match status" value="1"/>
</dbReference>
<dbReference type="PANTHER" id="PTHR10088">
    <property type="entry name" value="GLUCOKINASE REGULATORY PROTEIN"/>
    <property type="match status" value="1"/>
</dbReference>
<dbReference type="NCBIfam" id="NF003915">
    <property type="entry name" value="PRK05441.1"/>
    <property type="match status" value="1"/>
</dbReference>
<organism evidence="14 15">
    <name type="scientific">Actinomyces radicidentis</name>
    <dbReference type="NCBI Taxonomy" id="111015"/>
    <lineage>
        <taxon>Bacteria</taxon>
        <taxon>Bacillati</taxon>
        <taxon>Actinomycetota</taxon>
        <taxon>Actinomycetes</taxon>
        <taxon>Actinomycetales</taxon>
        <taxon>Actinomycetaceae</taxon>
        <taxon>Actinomyces</taxon>
    </lineage>
</organism>
<keyword evidence="15" id="KW-1185">Reference proteome</keyword>
<dbReference type="GO" id="GO:0046348">
    <property type="term" value="P:amino sugar catabolic process"/>
    <property type="evidence" value="ECO:0007669"/>
    <property type="project" value="InterPro"/>
</dbReference>
<feature type="domain" description="SIS" evidence="13">
    <location>
        <begin position="74"/>
        <end position="237"/>
    </location>
</feature>
<dbReference type="UniPathway" id="UPA00342"/>